<dbReference type="InterPro" id="IPR045851">
    <property type="entry name" value="AMP-bd_C_sf"/>
</dbReference>
<keyword evidence="11" id="KW-1185">Reference proteome</keyword>
<feature type="domain" description="Carrier" evidence="9">
    <location>
        <begin position="1042"/>
        <end position="1126"/>
    </location>
</feature>
<keyword evidence="8" id="KW-0511">Multifunctional enzyme</keyword>
<dbReference type="InterPro" id="IPR001031">
    <property type="entry name" value="Thioesterase"/>
</dbReference>
<dbReference type="SUPFAM" id="SSF47336">
    <property type="entry name" value="ACP-like"/>
    <property type="match status" value="1"/>
</dbReference>
<dbReference type="InterPro" id="IPR057737">
    <property type="entry name" value="Condensation_MtbB-like"/>
</dbReference>
<dbReference type="GO" id="GO:0005737">
    <property type="term" value="C:cytoplasm"/>
    <property type="evidence" value="ECO:0007669"/>
    <property type="project" value="TreeGrafter"/>
</dbReference>
<evidence type="ECO:0000259" key="9">
    <source>
        <dbReference type="PROSITE" id="PS50075"/>
    </source>
</evidence>
<evidence type="ECO:0000256" key="2">
    <source>
        <dbReference type="ARBA" id="ARBA00004924"/>
    </source>
</evidence>
<dbReference type="NCBIfam" id="TIGR01733">
    <property type="entry name" value="AA-adenyl-dom"/>
    <property type="match status" value="1"/>
</dbReference>
<dbReference type="InterPro" id="IPR025110">
    <property type="entry name" value="AMP-bd_C"/>
</dbReference>
<proteinExistence type="inferred from homology"/>
<dbReference type="Proteomes" id="UP000256977">
    <property type="component" value="Unassembled WGS sequence"/>
</dbReference>
<dbReference type="PANTHER" id="PTHR45527">
    <property type="entry name" value="NONRIBOSOMAL PEPTIDE SYNTHETASE"/>
    <property type="match status" value="1"/>
</dbReference>
<evidence type="ECO:0000256" key="7">
    <source>
        <dbReference type="ARBA" id="ARBA00023194"/>
    </source>
</evidence>
<dbReference type="FunFam" id="3.30.559.10:FF:000023">
    <property type="entry name" value="Non-ribosomal peptide synthetase"/>
    <property type="match status" value="1"/>
</dbReference>
<dbReference type="FunFam" id="3.30.559.30:FF:000006">
    <property type="entry name" value="Yersiniabactin polyketide/non-ribosomal peptide synthetase"/>
    <property type="match status" value="1"/>
</dbReference>
<dbReference type="InterPro" id="IPR010071">
    <property type="entry name" value="AA_adenyl_dom"/>
</dbReference>
<dbReference type="PROSITE" id="PS00455">
    <property type="entry name" value="AMP_BINDING"/>
    <property type="match status" value="1"/>
</dbReference>
<dbReference type="GO" id="GO:0008610">
    <property type="term" value="P:lipid biosynthetic process"/>
    <property type="evidence" value="ECO:0007669"/>
    <property type="project" value="UniProtKB-ARBA"/>
</dbReference>
<dbReference type="Pfam" id="PF18563">
    <property type="entry name" value="TubC_N"/>
    <property type="match status" value="1"/>
</dbReference>
<dbReference type="PANTHER" id="PTHR45527:SF10">
    <property type="entry name" value="PYOCHELIN SYNTHASE PCHF"/>
    <property type="match status" value="1"/>
</dbReference>
<dbReference type="GO" id="GO:0016874">
    <property type="term" value="F:ligase activity"/>
    <property type="evidence" value="ECO:0007669"/>
    <property type="project" value="UniProtKB-KW"/>
</dbReference>
<evidence type="ECO:0000256" key="3">
    <source>
        <dbReference type="ARBA" id="ARBA00006432"/>
    </source>
</evidence>
<evidence type="ECO:0000313" key="11">
    <source>
        <dbReference type="Proteomes" id="UP000256977"/>
    </source>
</evidence>
<protein>
    <submittedName>
        <fullName evidence="10">Pyochelin synthetase</fullName>
    </submittedName>
</protein>
<dbReference type="CDD" id="cd12114">
    <property type="entry name" value="A_NRPS_TlmIV_like"/>
    <property type="match status" value="1"/>
</dbReference>
<dbReference type="GO" id="GO:0043041">
    <property type="term" value="P:amino acid activation for nonribosomal peptide biosynthetic process"/>
    <property type="evidence" value="ECO:0007669"/>
    <property type="project" value="TreeGrafter"/>
</dbReference>
<dbReference type="Gene3D" id="3.40.50.1820">
    <property type="entry name" value="alpha/beta hydrolase"/>
    <property type="match status" value="1"/>
</dbReference>
<dbReference type="InterPro" id="IPR000873">
    <property type="entry name" value="AMP-dep_synth/lig_dom"/>
</dbReference>
<dbReference type="Gene3D" id="3.30.300.30">
    <property type="match status" value="1"/>
</dbReference>
<comment type="similarity">
    <text evidence="3">Belongs to the ATP-dependent AMP-binding enzyme family.</text>
</comment>
<dbReference type="PROSITE" id="PS50075">
    <property type="entry name" value="CARRIER"/>
    <property type="match status" value="1"/>
</dbReference>
<dbReference type="InterPro" id="IPR009081">
    <property type="entry name" value="PP-bd_ACP"/>
</dbReference>
<dbReference type="SUPFAM" id="SSF52777">
    <property type="entry name" value="CoA-dependent acyltransferases"/>
    <property type="match status" value="2"/>
</dbReference>
<dbReference type="FunFam" id="3.40.50.980:FF:000001">
    <property type="entry name" value="Non-ribosomal peptide synthetase"/>
    <property type="match status" value="1"/>
</dbReference>
<dbReference type="SMART" id="SM00823">
    <property type="entry name" value="PKS_PP"/>
    <property type="match status" value="1"/>
</dbReference>
<dbReference type="SUPFAM" id="SSF53474">
    <property type="entry name" value="alpha/beta-Hydrolases"/>
    <property type="match status" value="1"/>
</dbReference>
<dbReference type="Gene3D" id="1.10.1200.10">
    <property type="entry name" value="ACP-like"/>
    <property type="match status" value="1"/>
</dbReference>
<comment type="caution">
    <text evidence="10">The sequence shown here is derived from an EMBL/GenBank/DDBJ whole genome shotgun (WGS) entry which is preliminary data.</text>
</comment>
<dbReference type="InterPro" id="IPR020845">
    <property type="entry name" value="AMP-binding_CS"/>
</dbReference>
<dbReference type="SUPFAM" id="SSF56801">
    <property type="entry name" value="Acetyl-CoA synthetase-like"/>
    <property type="match status" value="1"/>
</dbReference>
<dbReference type="Gene3D" id="2.30.38.10">
    <property type="entry name" value="Luciferase, Domain 3"/>
    <property type="match status" value="1"/>
</dbReference>
<name>A0A3D9KHI1_9BACL</name>
<dbReference type="GO" id="GO:0017000">
    <property type="term" value="P:antibiotic biosynthetic process"/>
    <property type="evidence" value="ECO:0007669"/>
    <property type="project" value="UniProtKB-KW"/>
</dbReference>
<dbReference type="InterPro" id="IPR023213">
    <property type="entry name" value="CAT-like_dom_sf"/>
</dbReference>
<dbReference type="GO" id="GO:0044550">
    <property type="term" value="P:secondary metabolite biosynthetic process"/>
    <property type="evidence" value="ECO:0007669"/>
    <property type="project" value="TreeGrafter"/>
</dbReference>
<dbReference type="Pfam" id="PF00550">
    <property type="entry name" value="PP-binding"/>
    <property type="match status" value="1"/>
</dbReference>
<evidence type="ECO:0000313" key="10">
    <source>
        <dbReference type="EMBL" id="RED85334.1"/>
    </source>
</evidence>
<dbReference type="CDD" id="cd19535">
    <property type="entry name" value="Cyc_NRPS"/>
    <property type="match status" value="1"/>
</dbReference>
<dbReference type="InterPro" id="IPR036736">
    <property type="entry name" value="ACP-like_sf"/>
</dbReference>
<dbReference type="InterPro" id="IPR041464">
    <property type="entry name" value="TubC_N"/>
</dbReference>
<evidence type="ECO:0000256" key="8">
    <source>
        <dbReference type="ARBA" id="ARBA00023268"/>
    </source>
</evidence>
<reference evidence="10 11" key="1">
    <citation type="submission" date="2018-07" db="EMBL/GenBank/DDBJ databases">
        <title>Genomic Encyclopedia of Type Strains, Phase III (KMG-III): the genomes of soil and plant-associated and newly described type strains.</title>
        <authorList>
            <person name="Whitman W."/>
        </authorList>
    </citation>
    <scope>NUCLEOTIDE SEQUENCE [LARGE SCALE GENOMIC DNA]</scope>
    <source>
        <strain evidence="10 11">CECT 7287</strain>
    </source>
</reference>
<organism evidence="10 11">
    <name type="scientific">Cohnella phaseoli</name>
    <dbReference type="NCBI Taxonomy" id="456490"/>
    <lineage>
        <taxon>Bacteria</taxon>
        <taxon>Bacillati</taxon>
        <taxon>Bacillota</taxon>
        <taxon>Bacilli</taxon>
        <taxon>Bacillales</taxon>
        <taxon>Paenibacillaceae</taxon>
        <taxon>Cohnella</taxon>
    </lineage>
</organism>
<keyword evidence="5" id="KW-0597">Phosphoprotein</keyword>
<keyword evidence="4" id="KW-0596">Phosphopantetheine</keyword>
<dbReference type="Gene3D" id="3.30.559.10">
    <property type="entry name" value="Chloramphenicol acetyltransferase-like domain"/>
    <property type="match status" value="1"/>
</dbReference>
<dbReference type="Pfam" id="PF00668">
    <property type="entry name" value="Condensation"/>
    <property type="match status" value="1"/>
</dbReference>
<dbReference type="Gene3D" id="3.40.50.980">
    <property type="match status" value="2"/>
</dbReference>
<sequence length="1470" mass="160485">MMNMSNSAAVDLMARLRKGGAALWEENGKLRYRAPQGVLSEDDLRALKEHKENILFALQAEADPAAVVAAAYPESRFEPFPLTDVQSAYLLGRSEAFGYGGVACHIYLEINYPELDRERVEEIWNKLIARHDMLRATIDRNGYQQVADQAPRFSVTGIDASAWDADRTEARLDEVRESMGHRVYDPGSWPLFDIAVTRTAERAVLHFSIEFLIADWASIWLLLSEFERMYADGHTVLPELRLTFRDYLLAERSLREGAAYARDKQYWLSRIEDLPPAPDLPAARRSSESAQARFSRRYLRLNADAWNGFKRRAQQRGITPTTAVLAAYAAVIERWSRSRSFCLNLTVLNRLPLHPQVRDIVGDFTSISLLAVDWNSGRSFGERAKAINGQLFEDLDHRLFSGVEVLREISRRKGREAALMPIVFTSAIGLAGQTEGSGLTGQVEGQGISQTPQVFIDCQAMDRETGLQVNWDIREGVFPEGMTDDMFAAFEALLRQLAEADRHWEESESVELPAWQMDERSRINSTAMPLPTGTLHGGVFAQAAADPRRIAIIDGEEQVTYGELARRAAGIAARLQGAGCGKGDRVAVAMEKSAQQAAAVLGVLALGAAYVPIDPAQPTARRTAILEKTQVRHLLTGRAIRTEWPENVETIEIDRIKPLEREWTEAESDADLPAYIIHTSGSTGQPKGVVITHRAAVNTIHAINGCFDVGPEDTALGLAQLGFDLSVYDLFGVLSAGGTLVYPAADRQTDPSHWAELIVRHRVSIWNSVPAMMQMLLAYWRSEPGGGSAKLRLVLLSGDWIPLHVPDSLAALAPSAQLVCLGGATEASIWSNYHIYQGLHPNWSSIPYGRPLPNQSFRVLDGQLRDCPVWVPGELYIGGEGLADGYFGDRQTTEASFFPHPSDGQRLYRTGDIGRYMPGGEIEFLGREDNQVKIRGYRIELGEIEAALQKHPAVASAAVVAVGSGDDKALFGAVETVPGQSVRAAELIELQSGYLPGYMVVAELRIVSALPLTGNGKVDRKEIAGWRLMSESSIHMAEESGEIGDSLERELSQVWAEALGLPAIGRADNFYSRGADSLIMAQVAGKLREGMSGEPSGSSIPFDALLRQMLNYPTVAALAEFVRTHSGRAGDRPAAEAAAVRSRGASGNAALASYGGGTAGPLRVVFHAGLGTMNDFRLLLAHLDKQQAGPVIGITVADASVYCSARHDELIERLADDYAKRLIETGHARMQLIGYSLGGVIAAETARRLLETGIEIVDLALIESHPVPYAIDDDLVTEALFATNLNLSLEQVGFSGVHPDDLHRGLRKMFEDNNQSVPAGASLSIGGDEGLDRVGELFRRLSQITARERFTAYVDAIAGLSGEKMPVEMAESLFQVFRQSLKAARFTPRPYMGDMRLLLAKEPFALLPGTKEATLGFWREICLGDLTVEEIEGNHLTSIAVEPNASALAGLLGQALAAAGGVLTFRGGER</sequence>
<dbReference type="GO" id="GO:0031177">
    <property type="term" value="F:phosphopantetheine binding"/>
    <property type="evidence" value="ECO:0007669"/>
    <property type="project" value="InterPro"/>
</dbReference>
<gene>
    <name evidence="10" type="ORF">DFP98_10439</name>
</gene>
<evidence type="ECO:0000256" key="4">
    <source>
        <dbReference type="ARBA" id="ARBA00022450"/>
    </source>
</evidence>
<dbReference type="InterPro" id="IPR044894">
    <property type="entry name" value="TubC_N_sf"/>
</dbReference>
<dbReference type="EMBL" id="QRDZ01000004">
    <property type="protein sequence ID" value="RED85334.1"/>
    <property type="molecule type" value="Genomic_DNA"/>
</dbReference>
<keyword evidence="6" id="KW-0436">Ligase</keyword>
<dbReference type="FunFam" id="3.40.50.12780:FF:000012">
    <property type="entry name" value="Non-ribosomal peptide synthetase"/>
    <property type="match status" value="1"/>
</dbReference>
<dbReference type="InterPro" id="IPR029058">
    <property type="entry name" value="AB_hydrolase_fold"/>
</dbReference>
<dbReference type="Gene3D" id="1.10.10.1830">
    <property type="entry name" value="Non-ribosomal peptide synthase, adenylation domain"/>
    <property type="match status" value="1"/>
</dbReference>
<dbReference type="InterPro" id="IPR001242">
    <property type="entry name" value="Condensation_dom"/>
</dbReference>
<accession>A0A3D9KHI1</accession>
<keyword evidence="7" id="KW-0045">Antibiotic biosynthesis</keyword>
<comment type="pathway">
    <text evidence="2">Siderophore biosynthesis.</text>
</comment>
<dbReference type="Pfam" id="PF00501">
    <property type="entry name" value="AMP-binding"/>
    <property type="match status" value="1"/>
</dbReference>
<evidence type="ECO:0000256" key="5">
    <source>
        <dbReference type="ARBA" id="ARBA00022553"/>
    </source>
</evidence>
<dbReference type="Pfam" id="PF13193">
    <property type="entry name" value="AMP-binding_C"/>
    <property type="match status" value="1"/>
</dbReference>
<dbReference type="Gene3D" id="3.30.559.30">
    <property type="entry name" value="Nonribosomal peptide synthetase, condensation domain"/>
    <property type="match status" value="1"/>
</dbReference>
<dbReference type="Pfam" id="PF00975">
    <property type="entry name" value="Thioesterase"/>
    <property type="match status" value="1"/>
</dbReference>
<dbReference type="InterPro" id="IPR020806">
    <property type="entry name" value="PKS_PP-bd"/>
</dbReference>
<evidence type="ECO:0000256" key="1">
    <source>
        <dbReference type="ARBA" id="ARBA00001957"/>
    </source>
</evidence>
<comment type="cofactor">
    <cofactor evidence="1">
        <name>pantetheine 4'-phosphate</name>
        <dbReference type="ChEBI" id="CHEBI:47942"/>
    </cofactor>
</comment>
<evidence type="ECO:0000256" key="6">
    <source>
        <dbReference type="ARBA" id="ARBA00022598"/>
    </source>
</evidence>